<name>A0AAD5PR40_9CRUS</name>
<dbReference type="GO" id="GO:0003735">
    <property type="term" value="F:structural constituent of ribosome"/>
    <property type="evidence" value="ECO:0007669"/>
    <property type="project" value="InterPro"/>
</dbReference>
<evidence type="ECO:0000313" key="2">
    <source>
        <dbReference type="Proteomes" id="UP000820818"/>
    </source>
</evidence>
<protein>
    <submittedName>
        <fullName evidence="1">Uncharacterized protein</fullName>
    </submittedName>
</protein>
<gene>
    <name evidence="1" type="ORF">GHT06_016547</name>
</gene>
<comment type="caution">
    <text evidence="1">The sequence shown here is derived from an EMBL/GenBank/DDBJ whole genome shotgun (WGS) entry which is preliminary data.</text>
</comment>
<dbReference type="InterPro" id="IPR000597">
    <property type="entry name" value="Ribosomal_uL3"/>
</dbReference>
<accession>A0AAD5PR40</accession>
<dbReference type="Proteomes" id="UP000820818">
    <property type="component" value="Linkage Group LG6"/>
</dbReference>
<sequence>MVFVMIRAWTGKVIKNNASTEYGLTDKSITPMGGFPHYGEVYDDCHDKVMLCGAKETCEHASQGVANHSILMVWYGIWYGGVYTAEVDTD</sequence>
<evidence type="ECO:0000313" key="1">
    <source>
        <dbReference type="EMBL" id="KAI9556756.1"/>
    </source>
</evidence>
<dbReference type="Gene3D" id="2.40.30.10">
    <property type="entry name" value="Translation factors"/>
    <property type="match status" value="1"/>
</dbReference>
<dbReference type="Pfam" id="PF00297">
    <property type="entry name" value="Ribosomal_L3"/>
    <property type="match status" value="1"/>
</dbReference>
<reference evidence="1 2" key="1">
    <citation type="submission" date="2022-05" db="EMBL/GenBank/DDBJ databases">
        <title>A multi-omics perspective on studying reproductive biology in Daphnia sinensis.</title>
        <authorList>
            <person name="Jia J."/>
        </authorList>
    </citation>
    <scope>NUCLEOTIDE SEQUENCE [LARGE SCALE GENOMIC DNA]</scope>
    <source>
        <strain evidence="1 2">WSL</strain>
    </source>
</reference>
<dbReference type="GO" id="GO:0005840">
    <property type="term" value="C:ribosome"/>
    <property type="evidence" value="ECO:0007669"/>
    <property type="project" value="InterPro"/>
</dbReference>
<dbReference type="AlphaFoldDB" id="A0AAD5PR40"/>
<proteinExistence type="predicted"/>
<dbReference type="GO" id="GO:0006412">
    <property type="term" value="P:translation"/>
    <property type="evidence" value="ECO:0007669"/>
    <property type="project" value="InterPro"/>
</dbReference>
<organism evidence="1 2">
    <name type="scientific">Daphnia sinensis</name>
    <dbReference type="NCBI Taxonomy" id="1820382"/>
    <lineage>
        <taxon>Eukaryota</taxon>
        <taxon>Metazoa</taxon>
        <taxon>Ecdysozoa</taxon>
        <taxon>Arthropoda</taxon>
        <taxon>Crustacea</taxon>
        <taxon>Branchiopoda</taxon>
        <taxon>Diplostraca</taxon>
        <taxon>Cladocera</taxon>
        <taxon>Anomopoda</taxon>
        <taxon>Daphniidae</taxon>
        <taxon>Daphnia</taxon>
        <taxon>Daphnia similis group</taxon>
    </lineage>
</organism>
<dbReference type="EMBL" id="WJBH02000006">
    <property type="protein sequence ID" value="KAI9556756.1"/>
    <property type="molecule type" value="Genomic_DNA"/>
</dbReference>
<keyword evidence="2" id="KW-1185">Reference proteome</keyword>